<feature type="transmembrane region" description="Helical" evidence="1">
    <location>
        <begin position="45"/>
        <end position="63"/>
    </location>
</feature>
<feature type="transmembrane region" description="Helical" evidence="1">
    <location>
        <begin position="12"/>
        <end position="33"/>
    </location>
</feature>
<protein>
    <submittedName>
        <fullName evidence="2">Uncharacterized protein</fullName>
    </submittedName>
</protein>
<keyword evidence="1" id="KW-1133">Transmembrane helix</keyword>
<feature type="transmembrane region" description="Helical" evidence="1">
    <location>
        <begin position="130"/>
        <end position="146"/>
    </location>
</feature>
<feature type="transmembrane region" description="Helical" evidence="1">
    <location>
        <begin position="70"/>
        <end position="90"/>
    </location>
</feature>
<proteinExistence type="predicted"/>
<dbReference type="OrthoDB" id="1069626at2"/>
<keyword evidence="1" id="KW-0472">Membrane</keyword>
<reference evidence="2 3" key="1">
    <citation type="submission" date="2016-11" db="EMBL/GenBank/DDBJ databases">
        <authorList>
            <person name="Jaros S."/>
            <person name="Januszkiewicz K."/>
            <person name="Wedrychowicz H."/>
        </authorList>
    </citation>
    <scope>NUCLEOTIDE SEQUENCE [LARGE SCALE GENOMIC DNA]</scope>
    <source>
        <strain evidence="2 3">BPI-34</strain>
    </source>
</reference>
<keyword evidence="1" id="KW-0812">Transmembrane</keyword>
<dbReference type="AlphaFoldDB" id="A0A1M7JU38"/>
<feature type="transmembrane region" description="Helical" evidence="1">
    <location>
        <begin position="96"/>
        <end position="118"/>
    </location>
</feature>
<sequence length="186" mass="21778">MKTRFKKNAKIFDIAITAVAGVVSVCTMLYAVWHFGLYESWPELVLNLFYIACLVMIGMYFFNRLDTHRFNYWCSVSVGITVLLRDILFAPPLAYYALHLSCLTLSVLLLCMLTFFYARKNWQSYTKRNLWAICIVDMIIAALYNYDIYLEPINEYTEYLLVEIWIRPTITYGLVACFVTEQTSKI</sequence>
<accession>A0A1M7JU38</accession>
<dbReference type="EMBL" id="FRCJ01000004">
    <property type="protein sequence ID" value="SHM56562.1"/>
    <property type="molecule type" value="Genomic_DNA"/>
</dbReference>
<dbReference type="RefSeq" id="WP_073045337.1">
    <property type="nucleotide sequence ID" value="NZ_FOLF01000007.1"/>
</dbReference>
<evidence type="ECO:0000313" key="2">
    <source>
        <dbReference type="EMBL" id="SHM56562.1"/>
    </source>
</evidence>
<evidence type="ECO:0000313" key="3">
    <source>
        <dbReference type="Proteomes" id="UP000184280"/>
    </source>
</evidence>
<dbReference type="Proteomes" id="UP000184280">
    <property type="component" value="Unassembled WGS sequence"/>
</dbReference>
<organism evidence="2 3">
    <name type="scientific">Xylanibacter ruminicola</name>
    <name type="common">Prevotella ruminicola</name>
    <dbReference type="NCBI Taxonomy" id="839"/>
    <lineage>
        <taxon>Bacteria</taxon>
        <taxon>Pseudomonadati</taxon>
        <taxon>Bacteroidota</taxon>
        <taxon>Bacteroidia</taxon>
        <taxon>Bacteroidales</taxon>
        <taxon>Prevotellaceae</taxon>
        <taxon>Xylanibacter</taxon>
    </lineage>
</organism>
<name>A0A1M7JU38_XYLRU</name>
<gene>
    <name evidence="2" type="ORF">SAMN04488494_2171</name>
</gene>
<evidence type="ECO:0000256" key="1">
    <source>
        <dbReference type="SAM" id="Phobius"/>
    </source>
</evidence>